<dbReference type="Proteomes" id="UP001213664">
    <property type="component" value="Chromosome"/>
</dbReference>
<dbReference type="InterPro" id="IPR025737">
    <property type="entry name" value="FApF"/>
</dbReference>
<accession>A0AAJ5X2P7</accession>
<gene>
    <name evidence="2" type="ORF">P0Y50_11330</name>
</gene>
<organism evidence="2 3">
    <name type="scientific">Candidatus Brevundimonas colombiensis</name>
    <dbReference type="NCBI Taxonomy" id="3121376"/>
    <lineage>
        <taxon>Bacteria</taxon>
        <taxon>Pseudomonadati</taxon>
        <taxon>Pseudomonadota</taxon>
        <taxon>Alphaproteobacteria</taxon>
        <taxon>Caulobacterales</taxon>
        <taxon>Caulobacteraceae</taxon>
        <taxon>Brevundimonas</taxon>
    </lineage>
</organism>
<keyword evidence="1" id="KW-0472">Membrane</keyword>
<evidence type="ECO:0000313" key="3">
    <source>
        <dbReference type="Proteomes" id="UP001213664"/>
    </source>
</evidence>
<dbReference type="Pfam" id="PF13557">
    <property type="entry name" value="Phenol_MetA_deg"/>
    <property type="match status" value="1"/>
</dbReference>
<proteinExistence type="predicted"/>
<reference evidence="2" key="1">
    <citation type="submission" date="2023-03" db="EMBL/GenBank/DDBJ databases">
        <title>Andean soil-derived lignocellulolytic bacterial consortium as a source of novel taxa and putative plastic-active enzymes.</title>
        <authorList>
            <person name="Diaz-Garcia L."/>
            <person name="Chuvochina M."/>
            <person name="Feuerriegel G."/>
            <person name="Bunk B."/>
            <person name="Sproer C."/>
            <person name="Streit W.R."/>
            <person name="Rodriguez L.M."/>
            <person name="Overmann J."/>
            <person name="Jimenez D.J."/>
        </authorList>
    </citation>
    <scope>NUCLEOTIDE SEQUENCE</scope>
    <source>
        <strain evidence="2">MAG 833</strain>
    </source>
</reference>
<sequence length="339" mass="36985">MNSQNAKSTLPHRRFTRSAIGLIRQQRSASERAFGNDRYRDIEMMAKSYLRLAATAALSIMTVGAFGSSASSQAIDAGDYVPAPPGTQLGLLYTQFSHAKGLYAKGDKIDGDAKLDVSVVMPRYVGFTKVGGMTLDYQVLLPFVEIDAGGSTSALGSTRGMGDTILVSTLWLHEDAARKSYFGITPYVYVPTGEYDGAKALNPGENRWKGSLQAVWSKGIGERWVGEVAGDVMVYGSNDDYAGGQKLEQDPTWRVQAFARYMVDDANEANLRLMYVGGGETEINGVAQDNKTGTLSALATWRHTFSPQWQLLSQAGRDLSVENGFKEAGRVQFRLLRVF</sequence>
<dbReference type="AlphaFoldDB" id="A0AAJ5X2P7"/>
<protein>
    <submittedName>
        <fullName evidence="2">Transporter</fullName>
    </submittedName>
</protein>
<keyword evidence="1" id="KW-0812">Transmembrane</keyword>
<evidence type="ECO:0000256" key="1">
    <source>
        <dbReference type="SAM" id="Phobius"/>
    </source>
</evidence>
<name>A0AAJ5X2P7_9CAUL</name>
<dbReference type="EMBL" id="CP119326">
    <property type="protein sequence ID" value="WEK39135.1"/>
    <property type="molecule type" value="Genomic_DNA"/>
</dbReference>
<evidence type="ECO:0000313" key="2">
    <source>
        <dbReference type="EMBL" id="WEK39135.1"/>
    </source>
</evidence>
<keyword evidence="1" id="KW-1133">Transmembrane helix</keyword>
<feature type="transmembrane region" description="Helical" evidence="1">
    <location>
        <begin position="48"/>
        <end position="67"/>
    </location>
</feature>